<sequence length="85" mass="9926">MHRTEPALIHFRVNEVIRRVGRNRLSAEVASEFMRTGNQYRIDERLGECKPCHQVVVHSLERTMRRFGVEYPESEGPAVYEGIPM</sequence>
<keyword evidence="2" id="KW-1185">Reference proteome</keyword>
<proteinExistence type="predicted"/>
<evidence type="ECO:0000313" key="1">
    <source>
        <dbReference type="EMBL" id="GAA2428071.1"/>
    </source>
</evidence>
<dbReference type="Proteomes" id="UP001499986">
    <property type="component" value="Unassembled WGS sequence"/>
</dbReference>
<gene>
    <name evidence="1" type="ORF">GCM10010255_83560</name>
</gene>
<dbReference type="EMBL" id="BAAASE010000020">
    <property type="protein sequence ID" value="GAA2428071.1"/>
    <property type="molecule type" value="Genomic_DNA"/>
</dbReference>
<accession>A0ABN3JEC5</accession>
<protein>
    <submittedName>
        <fullName evidence="1">Uncharacterized protein</fullName>
    </submittedName>
</protein>
<name>A0ABN3JEC5_9ACTN</name>
<reference evidence="1 2" key="1">
    <citation type="journal article" date="2019" name="Int. J. Syst. Evol. Microbiol.">
        <title>The Global Catalogue of Microorganisms (GCM) 10K type strain sequencing project: providing services to taxonomists for standard genome sequencing and annotation.</title>
        <authorList>
            <consortium name="The Broad Institute Genomics Platform"/>
            <consortium name="The Broad Institute Genome Sequencing Center for Infectious Disease"/>
            <person name="Wu L."/>
            <person name="Ma J."/>
        </authorList>
    </citation>
    <scope>NUCLEOTIDE SEQUENCE [LARGE SCALE GENOMIC DNA]</scope>
    <source>
        <strain evidence="1 2">JCM 4358</strain>
    </source>
</reference>
<comment type="caution">
    <text evidence="1">The sequence shown here is derived from an EMBL/GenBank/DDBJ whole genome shotgun (WGS) entry which is preliminary data.</text>
</comment>
<evidence type="ECO:0000313" key="2">
    <source>
        <dbReference type="Proteomes" id="UP001499986"/>
    </source>
</evidence>
<organism evidence="1 2">
    <name type="scientific">Streptomyces coeruleofuscus</name>
    <dbReference type="NCBI Taxonomy" id="66879"/>
    <lineage>
        <taxon>Bacteria</taxon>
        <taxon>Bacillati</taxon>
        <taxon>Actinomycetota</taxon>
        <taxon>Actinomycetes</taxon>
        <taxon>Kitasatosporales</taxon>
        <taxon>Streptomycetaceae</taxon>
        <taxon>Streptomyces</taxon>
    </lineage>
</organism>
<dbReference type="RefSeq" id="WP_086851964.1">
    <property type="nucleotide sequence ID" value="NZ_BAAASE010000020.1"/>
</dbReference>